<accession>A0A8H7SAP0</accession>
<proteinExistence type="predicted"/>
<evidence type="ECO:0000256" key="1">
    <source>
        <dbReference type="SAM" id="MobiDB-lite"/>
    </source>
</evidence>
<dbReference type="Pfam" id="PF22807">
    <property type="entry name" value="TrAA12"/>
    <property type="match status" value="1"/>
</dbReference>
<feature type="region of interest" description="Disordered" evidence="1">
    <location>
        <begin position="483"/>
        <end position="525"/>
    </location>
</feature>
<feature type="non-terminal residue" evidence="3">
    <location>
        <position position="1"/>
    </location>
</feature>
<keyword evidence="4" id="KW-1185">Reference proteome</keyword>
<sequence length="525" mass="57761">IIAVPGYALDQTDIPLTADEIELRAQGAMRVGIDNAIVPDASAEHPLVISRPEDQPLCKPTLPLLPSNEIDVMNGYEGMVLANLQGPRKMIVDPANHIIVTGAEGVSSIRLDECGNTDITLLLDRCEDGQVGYGLALYDGQLYVASTQSIWRFPYVDGQHTPLGKGEKVLVNINPESDFDVSIDPFGRVYIPRSANENDVLAERHAIIKRFNVQTVPIDAYDYETDGEIFAYGTNVHGGMGFDAQGRLWGIDAPYQSFQRSDLGGDISPAGLAEEINVYEFPYMNYGFPYCFTEYDLNPYTEQAKGRGGQWGHPSFMNATVNLDQFCDQNDNNRKPAIPVAPMNKASAVHFYMGQFCSVGNENTLGTSVGMPCNWTDTPFVAYRGNPGQPDGHRVVHLPFDDLGHKPRLDKSEDVIFQSKQPCQGEGCIDPVGLAIDDYGRLLVSSQNTNEIFMVQRIYNANAARLMTDAALAAEEAAEVAAEEAEKLAKEENEKVHKDNSGGGDEEEEKEDEEQEDDDTEYVIS</sequence>
<evidence type="ECO:0000259" key="2">
    <source>
        <dbReference type="Pfam" id="PF22807"/>
    </source>
</evidence>
<dbReference type="AlphaFoldDB" id="A0A8H7SAP0"/>
<feature type="domain" description="Pyrroloquinoline quinone-dependent pyranose dehydrogenase beta-propeller" evidence="2">
    <location>
        <begin position="72"/>
        <end position="457"/>
    </location>
</feature>
<dbReference type="Proteomes" id="UP000646827">
    <property type="component" value="Unassembled WGS sequence"/>
</dbReference>
<protein>
    <recommendedName>
        <fullName evidence="2">Pyrroloquinoline quinone-dependent pyranose dehydrogenase beta-propeller domain-containing protein</fullName>
    </recommendedName>
</protein>
<feature type="compositionally biased region" description="Basic and acidic residues" evidence="1">
    <location>
        <begin position="484"/>
        <end position="500"/>
    </location>
</feature>
<dbReference type="SUPFAM" id="SSF63829">
    <property type="entry name" value="Calcium-dependent phosphotriesterase"/>
    <property type="match status" value="1"/>
</dbReference>
<dbReference type="InterPro" id="IPR011042">
    <property type="entry name" value="6-blade_b-propeller_TolB-like"/>
</dbReference>
<evidence type="ECO:0000313" key="4">
    <source>
        <dbReference type="Proteomes" id="UP000646827"/>
    </source>
</evidence>
<reference evidence="3 4" key="1">
    <citation type="submission" date="2020-12" db="EMBL/GenBank/DDBJ databases">
        <title>Metabolic potential, ecology and presence of endohyphal bacteria is reflected in genomic diversity of Mucoromycotina.</title>
        <authorList>
            <person name="Muszewska A."/>
            <person name="Okrasinska A."/>
            <person name="Steczkiewicz K."/>
            <person name="Drgas O."/>
            <person name="Orlowska M."/>
            <person name="Perlinska-Lenart U."/>
            <person name="Aleksandrzak-Piekarczyk T."/>
            <person name="Szatraj K."/>
            <person name="Zielenkiewicz U."/>
            <person name="Pilsyk S."/>
            <person name="Malc E."/>
            <person name="Mieczkowski P."/>
            <person name="Kruszewska J.S."/>
            <person name="Biernat P."/>
            <person name="Pawlowska J."/>
        </authorList>
    </citation>
    <scope>NUCLEOTIDE SEQUENCE [LARGE SCALE GENOMIC DNA]</scope>
    <source>
        <strain evidence="3 4">CBS 142.35</strain>
    </source>
</reference>
<evidence type="ECO:0000313" key="3">
    <source>
        <dbReference type="EMBL" id="KAG2225970.1"/>
    </source>
</evidence>
<gene>
    <name evidence="3" type="ORF">INT45_002436</name>
</gene>
<organism evidence="3 4">
    <name type="scientific">Circinella minor</name>
    <dbReference type="NCBI Taxonomy" id="1195481"/>
    <lineage>
        <taxon>Eukaryota</taxon>
        <taxon>Fungi</taxon>
        <taxon>Fungi incertae sedis</taxon>
        <taxon>Mucoromycota</taxon>
        <taxon>Mucoromycotina</taxon>
        <taxon>Mucoromycetes</taxon>
        <taxon>Mucorales</taxon>
        <taxon>Lichtheimiaceae</taxon>
        <taxon>Circinella</taxon>
    </lineage>
</organism>
<dbReference type="EMBL" id="JAEPRB010000021">
    <property type="protein sequence ID" value="KAG2225970.1"/>
    <property type="molecule type" value="Genomic_DNA"/>
</dbReference>
<dbReference type="InterPro" id="IPR054539">
    <property type="entry name" value="Beta-prop_PDH"/>
</dbReference>
<name>A0A8H7SAP0_9FUNG</name>
<feature type="compositionally biased region" description="Acidic residues" evidence="1">
    <location>
        <begin position="504"/>
        <end position="525"/>
    </location>
</feature>
<dbReference type="OrthoDB" id="507128at2759"/>
<dbReference type="Gene3D" id="2.120.10.30">
    <property type="entry name" value="TolB, C-terminal domain"/>
    <property type="match status" value="1"/>
</dbReference>
<comment type="caution">
    <text evidence="3">The sequence shown here is derived from an EMBL/GenBank/DDBJ whole genome shotgun (WGS) entry which is preliminary data.</text>
</comment>